<accession>A0A0M8MAF9</accession>
<keyword evidence="2" id="KW-1185">Reference proteome</keyword>
<dbReference type="RefSeq" id="WP_054407390.1">
    <property type="nucleotide sequence ID" value="NZ_FOYA01000007.1"/>
</dbReference>
<evidence type="ECO:0000313" key="1">
    <source>
        <dbReference type="EMBL" id="KOS05975.1"/>
    </source>
</evidence>
<protein>
    <submittedName>
        <fullName evidence="1">Uncharacterized protein</fullName>
    </submittedName>
</protein>
<gene>
    <name evidence="1" type="ORF">AM493_07945</name>
</gene>
<dbReference type="Proteomes" id="UP000037755">
    <property type="component" value="Unassembled WGS sequence"/>
</dbReference>
<name>A0A0M8MAF9_9FLAO</name>
<reference evidence="1 2" key="1">
    <citation type="submission" date="2015-08" db="EMBL/GenBank/DDBJ databases">
        <title>Whole genome sequence of Flavobacterium akiainvivens IK-1T, from decaying Wikstroemia oahuensis, an endemic Hawaiian shrub.</title>
        <authorList>
            <person name="Wan X."/>
            <person name="Hou S."/>
            <person name="Saito J."/>
            <person name="Donachie S."/>
        </authorList>
    </citation>
    <scope>NUCLEOTIDE SEQUENCE [LARGE SCALE GENOMIC DNA]</scope>
    <source>
        <strain evidence="1 2">IK-1</strain>
    </source>
</reference>
<dbReference type="PROSITE" id="PS51257">
    <property type="entry name" value="PROKAR_LIPOPROTEIN"/>
    <property type="match status" value="1"/>
</dbReference>
<organism evidence="1 2">
    <name type="scientific">Flavobacterium akiainvivens</name>
    <dbReference type="NCBI Taxonomy" id="1202724"/>
    <lineage>
        <taxon>Bacteria</taxon>
        <taxon>Pseudomonadati</taxon>
        <taxon>Bacteroidota</taxon>
        <taxon>Flavobacteriia</taxon>
        <taxon>Flavobacteriales</taxon>
        <taxon>Flavobacteriaceae</taxon>
        <taxon>Flavobacterium</taxon>
    </lineage>
</organism>
<dbReference type="AlphaFoldDB" id="A0A0M8MAF9"/>
<dbReference type="PATRIC" id="fig|1202724.3.peg.1650"/>
<dbReference type="STRING" id="1202724.AM493_07945"/>
<proteinExistence type="predicted"/>
<sequence length="136" mass="14923">MKLKCISLLLVIAGCKTQKPIIDTNETCYNVVKGIAYVNVYNNTPEAFTIPRMLFDADGTLLKPYYRMSGDTLYIRPAQIDDVLVSDGSGPTSISGESITLNTGENYLQGFKPNMDFKVITLTGYGNDISINPCLP</sequence>
<evidence type="ECO:0000313" key="2">
    <source>
        <dbReference type="Proteomes" id="UP000037755"/>
    </source>
</evidence>
<comment type="caution">
    <text evidence="1">The sequence shown here is derived from an EMBL/GenBank/DDBJ whole genome shotgun (WGS) entry which is preliminary data.</text>
</comment>
<dbReference type="EMBL" id="LIYD01000005">
    <property type="protein sequence ID" value="KOS05975.1"/>
    <property type="molecule type" value="Genomic_DNA"/>
</dbReference>